<keyword evidence="3" id="KW-1185">Reference proteome</keyword>
<gene>
    <name evidence="2" type="ORF">OS493_008752</name>
</gene>
<evidence type="ECO:0000313" key="3">
    <source>
        <dbReference type="Proteomes" id="UP001163046"/>
    </source>
</evidence>
<organism evidence="2 3">
    <name type="scientific">Desmophyllum pertusum</name>
    <dbReference type="NCBI Taxonomy" id="174260"/>
    <lineage>
        <taxon>Eukaryota</taxon>
        <taxon>Metazoa</taxon>
        <taxon>Cnidaria</taxon>
        <taxon>Anthozoa</taxon>
        <taxon>Hexacorallia</taxon>
        <taxon>Scleractinia</taxon>
        <taxon>Caryophylliina</taxon>
        <taxon>Caryophylliidae</taxon>
        <taxon>Desmophyllum</taxon>
    </lineage>
</organism>
<accession>A0A9W9ZVA3</accession>
<sequence length="100" mass="9964">MGGSSSTPADAGGSVAVVTQTPTSGCPVQHSSPAPDRTSKPSISECPAHQDDGMKLQASQCPISAGSGCDSNAVDKGPDALDPANMVKVLPYLSVPCSNH</sequence>
<comment type="caution">
    <text evidence="2">The sequence shown here is derived from an EMBL/GenBank/DDBJ whole genome shotgun (WGS) entry which is preliminary data.</text>
</comment>
<evidence type="ECO:0000313" key="2">
    <source>
        <dbReference type="EMBL" id="KAJ7386604.1"/>
    </source>
</evidence>
<feature type="region of interest" description="Disordered" evidence="1">
    <location>
        <begin position="1"/>
        <end position="53"/>
    </location>
</feature>
<dbReference type="AlphaFoldDB" id="A0A9W9ZVA3"/>
<evidence type="ECO:0000256" key="1">
    <source>
        <dbReference type="SAM" id="MobiDB-lite"/>
    </source>
</evidence>
<dbReference type="Proteomes" id="UP001163046">
    <property type="component" value="Unassembled WGS sequence"/>
</dbReference>
<dbReference type="EMBL" id="MU825876">
    <property type="protein sequence ID" value="KAJ7386604.1"/>
    <property type="molecule type" value="Genomic_DNA"/>
</dbReference>
<proteinExistence type="predicted"/>
<feature type="compositionally biased region" description="Polar residues" evidence="1">
    <location>
        <begin position="17"/>
        <end position="32"/>
    </location>
</feature>
<reference evidence="2" key="1">
    <citation type="submission" date="2023-01" db="EMBL/GenBank/DDBJ databases">
        <title>Genome assembly of the deep-sea coral Lophelia pertusa.</title>
        <authorList>
            <person name="Herrera S."/>
            <person name="Cordes E."/>
        </authorList>
    </citation>
    <scope>NUCLEOTIDE SEQUENCE</scope>
    <source>
        <strain evidence="2">USNM1676648</strain>
        <tissue evidence="2">Polyp</tissue>
    </source>
</reference>
<protein>
    <submittedName>
        <fullName evidence="2">Uncharacterized protein</fullName>
    </submittedName>
</protein>
<name>A0A9W9ZVA3_9CNID</name>
<feature type="non-terminal residue" evidence="2">
    <location>
        <position position="1"/>
    </location>
</feature>